<proteinExistence type="predicted"/>
<dbReference type="EMBL" id="FQVM01000004">
    <property type="protein sequence ID" value="SHE53903.1"/>
    <property type="molecule type" value="Genomic_DNA"/>
</dbReference>
<evidence type="ECO:0000313" key="2">
    <source>
        <dbReference type="Proteomes" id="UP000184035"/>
    </source>
</evidence>
<name>A0A1M4UBG6_9CLOT</name>
<keyword evidence="2" id="KW-1185">Reference proteome</keyword>
<protein>
    <submittedName>
        <fullName evidence="1">Uncharacterized protein</fullName>
    </submittedName>
</protein>
<dbReference type="STRING" id="1533.SAMN05443638_104125"/>
<dbReference type="RefSeq" id="WP_159429635.1">
    <property type="nucleotide sequence ID" value="NZ_FQVM01000004.1"/>
</dbReference>
<accession>A0A1M4UBG6</accession>
<dbReference type="OrthoDB" id="9943122at2"/>
<reference evidence="1 2" key="1">
    <citation type="submission" date="2016-11" db="EMBL/GenBank/DDBJ databases">
        <authorList>
            <person name="Jaros S."/>
            <person name="Januszkiewicz K."/>
            <person name="Wedrychowicz H."/>
        </authorList>
    </citation>
    <scope>NUCLEOTIDE SEQUENCE [LARGE SCALE GENOMIC DNA]</scope>
    <source>
        <strain evidence="1 2">DSM 2631</strain>
    </source>
</reference>
<dbReference type="Proteomes" id="UP000184035">
    <property type="component" value="Unassembled WGS sequence"/>
</dbReference>
<dbReference type="AlphaFoldDB" id="A0A1M4UBG6"/>
<gene>
    <name evidence="1" type="ORF">SAMN05443638_104125</name>
</gene>
<organism evidence="1 2">
    <name type="scientific">Clostridium fallax</name>
    <dbReference type="NCBI Taxonomy" id="1533"/>
    <lineage>
        <taxon>Bacteria</taxon>
        <taxon>Bacillati</taxon>
        <taxon>Bacillota</taxon>
        <taxon>Clostridia</taxon>
        <taxon>Eubacteriales</taxon>
        <taxon>Clostridiaceae</taxon>
        <taxon>Clostridium</taxon>
    </lineage>
</organism>
<sequence length="58" mass="6077">MFDLIVTDFKGSTITVGITGVAALITGEVIDGENNIIGLRLAGGNKVYIAADLIAFFF</sequence>
<evidence type="ECO:0000313" key="1">
    <source>
        <dbReference type="EMBL" id="SHE53903.1"/>
    </source>
</evidence>